<feature type="region of interest" description="Disordered" evidence="1">
    <location>
        <begin position="51"/>
        <end position="79"/>
    </location>
</feature>
<dbReference type="EMBL" id="SUYC01000032">
    <property type="protein sequence ID" value="MBE6272262.1"/>
    <property type="molecule type" value="Genomic_DNA"/>
</dbReference>
<organism evidence="2 3">
    <name type="scientific">Xylanibacter ruminicola</name>
    <name type="common">Prevotella ruminicola</name>
    <dbReference type="NCBI Taxonomy" id="839"/>
    <lineage>
        <taxon>Bacteria</taxon>
        <taxon>Pseudomonadati</taxon>
        <taxon>Bacteroidota</taxon>
        <taxon>Bacteroidia</taxon>
        <taxon>Bacteroidales</taxon>
        <taxon>Prevotellaceae</taxon>
        <taxon>Xylanibacter</taxon>
    </lineage>
</organism>
<comment type="caution">
    <text evidence="2">The sequence shown here is derived from an EMBL/GenBank/DDBJ whole genome shotgun (WGS) entry which is preliminary data.</text>
</comment>
<sequence>MSRESKTYSKEEQLNLLREYQESGLSKSAFCRRHEISCVKVLNYWLKKHDSSKEVVSLQPEPEETDMANRSKEDYKDENTQLKKRIKELEKALEFSRLETLARDMMIDKAEDYFDIQIRKKSGAK</sequence>
<accession>A0A9D5P569</accession>
<evidence type="ECO:0000313" key="3">
    <source>
        <dbReference type="Proteomes" id="UP000806522"/>
    </source>
</evidence>
<dbReference type="AlphaFoldDB" id="A0A9D5P569"/>
<dbReference type="SUPFAM" id="SSF46689">
    <property type="entry name" value="Homeodomain-like"/>
    <property type="match status" value="1"/>
</dbReference>
<gene>
    <name evidence="2" type="ORF">E7101_15175</name>
</gene>
<feature type="compositionally biased region" description="Basic and acidic residues" evidence="1">
    <location>
        <begin position="67"/>
        <end position="79"/>
    </location>
</feature>
<name>A0A9D5P569_XYLRU</name>
<dbReference type="NCBIfam" id="NF047593">
    <property type="entry name" value="IS66_ISAeme5_TnpA"/>
    <property type="match status" value="1"/>
</dbReference>
<proteinExistence type="predicted"/>
<dbReference type="Proteomes" id="UP000806522">
    <property type="component" value="Unassembled WGS sequence"/>
</dbReference>
<reference evidence="2" key="1">
    <citation type="submission" date="2019-04" db="EMBL/GenBank/DDBJ databases">
        <title>Evolution of Biomass-Degrading Anaerobic Consortia Revealed by Metagenomics.</title>
        <authorList>
            <person name="Peng X."/>
        </authorList>
    </citation>
    <scope>NUCLEOTIDE SEQUENCE</scope>
    <source>
        <strain evidence="2">SIG140</strain>
    </source>
</reference>
<protein>
    <submittedName>
        <fullName evidence="2">Transposase</fullName>
    </submittedName>
</protein>
<dbReference type="InterPro" id="IPR009057">
    <property type="entry name" value="Homeodomain-like_sf"/>
</dbReference>
<evidence type="ECO:0000313" key="2">
    <source>
        <dbReference type="EMBL" id="MBE6272262.1"/>
    </source>
</evidence>
<evidence type="ECO:0000256" key="1">
    <source>
        <dbReference type="SAM" id="MobiDB-lite"/>
    </source>
</evidence>